<evidence type="ECO:0000313" key="1">
    <source>
        <dbReference type="EMBL" id="MQL70543.1"/>
    </source>
</evidence>
<proteinExistence type="predicted"/>
<gene>
    <name evidence="1" type="ORF">Taro_002864</name>
</gene>
<sequence>MFLISAKREIADVPEYPAKISVHYREQAKYRQKILFRTYWESLNTQFRFHTFCTGLLLNKLMVSGFTVPMNVNQLQISSAGEFCSYTAIPRSTSRTC</sequence>
<comment type="caution">
    <text evidence="1">The sequence shown here is derived from an EMBL/GenBank/DDBJ whole genome shotgun (WGS) entry which is preliminary data.</text>
</comment>
<accession>A0A843TM49</accession>
<dbReference type="AlphaFoldDB" id="A0A843TM49"/>
<evidence type="ECO:0000313" key="2">
    <source>
        <dbReference type="Proteomes" id="UP000652761"/>
    </source>
</evidence>
<dbReference type="Proteomes" id="UP000652761">
    <property type="component" value="Unassembled WGS sequence"/>
</dbReference>
<keyword evidence="2" id="KW-1185">Reference proteome</keyword>
<reference evidence="1" key="1">
    <citation type="submission" date="2017-07" db="EMBL/GenBank/DDBJ databases">
        <title>Taro Niue Genome Assembly and Annotation.</title>
        <authorList>
            <person name="Atibalentja N."/>
            <person name="Keating K."/>
            <person name="Fields C.J."/>
        </authorList>
    </citation>
    <scope>NUCLEOTIDE SEQUENCE</scope>
    <source>
        <strain evidence="1">Niue_2</strain>
        <tissue evidence="1">Leaf</tissue>
    </source>
</reference>
<protein>
    <submittedName>
        <fullName evidence="1">Uncharacterized protein</fullName>
    </submittedName>
</protein>
<name>A0A843TM49_COLES</name>
<organism evidence="1 2">
    <name type="scientific">Colocasia esculenta</name>
    <name type="common">Wild taro</name>
    <name type="synonym">Arum esculentum</name>
    <dbReference type="NCBI Taxonomy" id="4460"/>
    <lineage>
        <taxon>Eukaryota</taxon>
        <taxon>Viridiplantae</taxon>
        <taxon>Streptophyta</taxon>
        <taxon>Embryophyta</taxon>
        <taxon>Tracheophyta</taxon>
        <taxon>Spermatophyta</taxon>
        <taxon>Magnoliopsida</taxon>
        <taxon>Liliopsida</taxon>
        <taxon>Araceae</taxon>
        <taxon>Aroideae</taxon>
        <taxon>Colocasieae</taxon>
        <taxon>Colocasia</taxon>
    </lineage>
</organism>
<dbReference type="EMBL" id="NMUH01000071">
    <property type="protein sequence ID" value="MQL70543.1"/>
    <property type="molecule type" value="Genomic_DNA"/>
</dbReference>